<keyword evidence="1" id="KW-1133">Transmembrane helix</keyword>
<feature type="transmembrane region" description="Helical" evidence="1">
    <location>
        <begin position="44"/>
        <end position="60"/>
    </location>
</feature>
<protein>
    <submittedName>
        <fullName evidence="2">Uncharacterized protein</fullName>
    </submittedName>
</protein>
<evidence type="ECO:0000313" key="3">
    <source>
        <dbReference type="Proteomes" id="UP000223913"/>
    </source>
</evidence>
<feature type="transmembrane region" description="Helical" evidence="1">
    <location>
        <begin position="113"/>
        <end position="130"/>
    </location>
</feature>
<dbReference type="RefSeq" id="WP_099153204.1">
    <property type="nucleotide sequence ID" value="NZ_PDUD01000032.1"/>
</dbReference>
<evidence type="ECO:0000313" key="2">
    <source>
        <dbReference type="EMBL" id="PHN03367.1"/>
    </source>
</evidence>
<dbReference type="EMBL" id="PDUD01000032">
    <property type="protein sequence ID" value="PHN03367.1"/>
    <property type="molecule type" value="Genomic_DNA"/>
</dbReference>
<dbReference type="Proteomes" id="UP000223913">
    <property type="component" value="Unassembled WGS sequence"/>
</dbReference>
<dbReference type="AlphaFoldDB" id="A0A2D0N4J7"/>
<sequence>MINAKDLFHKISYLQYPLMLIGLYYAVLPYIVGFDTLWDNLNNLLIFMGLGISFSTLQDTTKVQNEASRRIWENPKKGKTFLTFMSVATLVFIVLGLIGYLASPHEVLQELSFGLIVLGIGFMGMVKSAVEMFENHRKDRPSLQE</sequence>
<keyword evidence="3" id="KW-1185">Reference proteome</keyword>
<keyword evidence="1" id="KW-0812">Transmembrane</keyword>
<feature type="transmembrane region" description="Helical" evidence="1">
    <location>
        <begin position="12"/>
        <end position="32"/>
    </location>
</feature>
<feature type="transmembrane region" description="Helical" evidence="1">
    <location>
        <begin position="81"/>
        <end position="101"/>
    </location>
</feature>
<organism evidence="2 3">
    <name type="scientific">Flavilitoribacter nigricans (strain ATCC 23147 / DSM 23189 / NBRC 102662 / NCIMB 1420 / SS-2)</name>
    <name type="common">Lewinella nigricans</name>
    <dbReference type="NCBI Taxonomy" id="1122177"/>
    <lineage>
        <taxon>Bacteria</taxon>
        <taxon>Pseudomonadati</taxon>
        <taxon>Bacteroidota</taxon>
        <taxon>Saprospiria</taxon>
        <taxon>Saprospirales</taxon>
        <taxon>Lewinellaceae</taxon>
        <taxon>Flavilitoribacter</taxon>
    </lineage>
</organism>
<proteinExistence type="predicted"/>
<dbReference type="OrthoDB" id="982062at2"/>
<comment type="caution">
    <text evidence="2">The sequence shown here is derived from an EMBL/GenBank/DDBJ whole genome shotgun (WGS) entry which is preliminary data.</text>
</comment>
<keyword evidence="1" id="KW-0472">Membrane</keyword>
<accession>A0A2D0N4J7</accession>
<reference evidence="2 3" key="1">
    <citation type="submission" date="2017-10" db="EMBL/GenBank/DDBJ databases">
        <title>The draft genome sequence of Lewinella nigricans NBRC 102662.</title>
        <authorList>
            <person name="Wang K."/>
        </authorList>
    </citation>
    <scope>NUCLEOTIDE SEQUENCE [LARGE SCALE GENOMIC DNA]</scope>
    <source>
        <strain evidence="2 3">NBRC 102662</strain>
    </source>
</reference>
<name>A0A2D0N4J7_FLAN2</name>
<evidence type="ECO:0000256" key="1">
    <source>
        <dbReference type="SAM" id="Phobius"/>
    </source>
</evidence>
<gene>
    <name evidence="2" type="ORF">CRP01_27165</name>
</gene>